<feature type="region of interest" description="Disordered" evidence="1">
    <location>
        <begin position="46"/>
        <end position="65"/>
    </location>
</feature>
<accession>A0A5B6V0Z6</accession>
<dbReference type="Proteomes" id="UP000325315">
    <property type="component" value="Unassembled WGS sequence"/>
</dbReference>
<reference evidence="3" key="1">
    <citation type="journal article" date="2019" name="Plant Biotechnol. J.">
        <title>Genome sequencing of the Australian wild diploid species Gossypium australe highlights disease resistance and delayed gland morphogenesis.</title>
        <authorList>
            <person name="Cai Y."/>
            <person name="Cai X."/>
            <person name="Wang Q."/>
            <person name="Wang P."/>
            <person name="Zhang Y."/>
            <person name="Cai C."/>
            <person name="Xu Y."/>
            <person name="Wang K."/>
            <person name="Zhou Z."/>
            <person name="Wang C."/>
            <person name="Geng S."/>
            <person name="Li B."/>
            <person name="Dong Q."/>
            <person name="Hou Y."/>
            <person name="Wang H."/>
            <person name="Ai P."/>
            <person name="Liu Z."/>
            <person name="Yi F."/>
            <person name="Sun M."/>
            <person name="An G."/>
            <person name="Cheng J."/>
            <person name="Zhang Y."/>
            <person name="Shi Q."/>
            <person name="Xie Y."/>
            <person name="Shi X."/>
            <person name="Chang Y."/>
            <person name="Huang F."/>
            <person name="Chen Y."/>
            <person name="Hong S."/>
            <person name="Mi L."/>
            <person name="Sun Q."/>
            <person name="Zhang L."/>
            <person name="Zhou B."/>
            <person name="Peng R."/>
            <person name="Zhang X."/>
            <person name="Liu F."/>
        </authorList>
    </citation>
    <scope>NUCLEOTIDE SEQUENCE [LARGE SCALE GENOMIC DNA]</scope>
    <source>
        <strain evidence="3">cv. PA1801</strain>
    </source>
</reference>
<protein>
    <submittedName>
        <fullName evidence="2">Uncharacterized protein</fullName>
    </submittedName>
</protein>
<keyword evidence="3" id="KW-1185">Reference proteome</keyword>
<comment type="caution">
    <text evidence="2">The sequence shown here is derived from an EMBL/GenBank/DDBJ whole genome shotgun (WGS) entry which is preliminary data.</text>
</comment>
<organism evidence="2 3">
    <name type="scientific">Gossypium australe</name>
    <dbReference type="NCBI Taxonomy" id="47621"/>
    <lineage>
        <taxon>Eukaryota</taxon>
        <taxon>Viridiplantae</taxon>
        <taxon>Streptophyta</taxon>
        <taxon>Embryophyta</taxon>
        <taxon>Tracheophyta</taxon>
        <taxon>Spermatophyta</taxon>
        <taxon>Magnoliopsida</taxon>
        <taxon>eudicotyledons</taxon>
        <taxon>Gunneridae</taxon>
        <taxon>Pentapetalae</taxon>
        <taxon>rosids</taxon>
        <taxon>malvids</taxon>
        <taxon>Malvales</taxon>
        <taxon>Malvaceae</taxon>
        <taxon>Malvoideae</taxon>
        <taxon>Gossypium</taxon>
    </lineage>
</organism>
<gene>
    <name evidence="2" type="ORF">EPI10_029260</name>
</gene>
<sequence>MLFSAQPRSWFREKRWNEQTTPQRPSVESVSYMQDSLGKFDHKLSQPRKKSYWKPTKTREGRKLGSKAFPTTIHRLRRRNSLILYNAAALCRSVRISVFQIRPLLKLLQQMDSSLVGCFDCF</sequence>
<evidence type="ECO:0000313" key="3">
    <source>
        <dbReference type="Proteomes" id="UP000325315"/>
    </source>
</evidence>
<proteinExistence type="predicted"/>
<dbReference type="AlphaFoldDB" id="A0A5B6V0Z6"/>
<name>A0A5B6V0Z6_9ROSI</name>
<evidence type="ECO:0000313" key="2">
    <source>
        <dbReference type="EMBL" id="KAA3462807.1"/>
    </source>
</evidence>
<dbReference type="EMBL" id="SMMG02000009">
    <property type="protein sequence ID" value="KAA3462807.1"/>
    <property type="molecule type" value="Genomic_DNA"/>
</dbReference>
<evidence type="ECO:0000256" key="1">
    <source>
        <dbReference type="SAM" id="MobiDB-lite"/>
    </source>
</evidence>